<dbReference type="InterPro" id="IPR000133">
    <property type="entry name" value="ER_ret_rcpt"/>
</dbReference>
<feature type="transmembrane region" description="Helical" evidence="12">
    <location>
        <begin position="164"/>
        <end position="183"/>
    </location>
</feature>
<evidence type="ECO:0000256" key="6">
    <source>
        <dbReference type="ARBA" id="ARBA00022892"/>
    </source>
</evidence>
<dbReference type="Proteomes" id="UP000799753">
    <property type="component" value="Unassembled WGS sequence"/>
</dbReference>
<feature type="transmembrane region" description="Helical" evidence="12">
    <location>
        <begin position="101"/>
        <end position="120"/>
    </location>
</feature>
<name>A0A6A6S9V6_9PLEO</name>
<dbReference type="GO" id="GO:0046923">
    <property type="term" value="F:ER retention sequence binding"/>
    <property type="evidence" value="ECO:0007669"/>
    <property type="project" value="InterPro"/>
</dbReference>
<keyword evidence="4 12" id="KW-0812">Transmembrane</keyword>
<evidence type="ECO:0000256" key="4">
    <source>
        <dbReference type="ARBA" id="ARBA00022692"/>
    </source>
</evidence>
<feature type="compositionally biased region" description="Basic and acidic residues" evidence="11">
    <location>
        <begin position="330"/>
        <end position="340"/>
    </location>
</feature>
<dbReference type="EMBL" id="MU006778">
    <property type="protein sequence ID" value="KAF2644539.1"/>
    <property type="molecule type" value="Genomic_DNA"/>
</dbReference>
<dbReference type="GO" id="GO:0005789">
    <property type="term" value="C:endoplasmic reticulum membrane"/>
    <property type="evidence" value="ECO:0007669"/>
    <property type="project" value="UniProtKB-SubCell"/>
</dbReference>
<feature type="compositionally biased region" description="Low complexity" evidence="11">
    <location>
        <begin position="320"/>
        <end position="329"/>
    </location>
</feature>
<evidence type="ECO:0000256" key="1">
    <source>
        <dbReference type="ARBA" id="ARBA00004477"/>
    </source>
</evidence>
<dbReference type="PANTHER" id="PTHR10585">
    <property type="entry name" value="ER LUMEN PROTEIN RETAINING RECEPTOR"/>
    <property type="match status" value="1"/>
</dbReference>
<evidence type="ECO:0000256" key="3">
    <source>
        <dbReference type="ARBA" id="ARBA00022448"/>
    </source>
</evidence>
<evidence type="ECO:0000256" key="9">
    <source>
        <dbReference type="ARBA" id="ARBA00023136"/>
    </source>
</evidence>
<feature type="compositionally biased region" description="Acidic residues" evidence="11">
    <location>
        <begin position="309"/>
        <end position="319"/>
    </location>
</feature>
<keyword evidence="10" id="KW-0675">Receptor</keyword>
<evidence type="ECO:0000313" key="14">
    <source>
        <dbReference type="Proteomes" id="UP000799753"/>
    </source>
</evidence>
<protein>
    <recommendedName>
        <fullName evidence="15">ER lumen protein retaining receptor</fullName>
    </recommendedName>
</protein>
<feature type="transmembrane region" description="Helical" evidence="12">
    <location>
        <begin position="72"/>
        <end position="89"/>
    </location>
</feature>
<keyword evidence="3" id="KW-0813">Transport</keyword>
<dbReference type="GO" id="GO:0016192">
    <property type="term" value="P:vesicle-mediated transport"/>
    <property type="evidence" value="ECO:0007669"/>
    <property type="project" value="UniProtKB-KW"/>
</dbReference>
<keyword evidence="6" id="KW-0931">ER-Golgi transport</keyword>
<keyword evidence="8 12" id="KW-1133">Transmembrane helix</keyword>
<keyword evidence="14" id="KW-1185">Reference proteome</keyword>
<comment type="similarity">
    <text evidence="2">Belongs to the ERD2 family.</text>
</comment>
<dbReference type="GO" id="GO:0006621">
    <property type="term" value="P:protein retention in ER lumen"/>
    <property type="evidence" value="ECO:0007669"/>
    <property type="project" value="InterPro"/>
</dbReference>
<accession>A0A6A6S9V6</accession>
<gene>
    <name evidence="13" type="ORF">P280DRAFT_465853</name>
</gene>
<feature type="compositionally biased region" description="Basic and acidic residues" evidence="11">
    <location>
        <begin position="256"/>
        <end position="267"/>
    </location>
</feature>
<comment type="subcellular location">
    <subcellularLocation>
        <location evidence="1">Endoplasmic reticulum membrane</location>
        <topology evidence="1">Multi-pass membrane protein</topology>
    </subcellularLocation>
</comment>
<keyword evidence="5" id="KW-0256">Endoplasmic reticulum</keyword>
<organism evidence="13 14">
    <name type="scientific">Massarina eburnea CBS 473.64</name>
    <dbReference type="NCBI Taxonomy" id="1395130"/>
    <lineage>
        <taxon>Eukaryota</taxon>
        <taxon>Fungi</taxon>
        <taxon>Dikarya</taxon>
        <taxon>Ascomycota</taxon>
        <taxon>Pezizomycotina</taxon>
        <taxon>Dothideomycetes</taxon>
        <taxon>Pleosporomycetidae</taxon>
        <taxon>Pleosporales</taxon>
        <taxon>Massarineae</taxon>
        <taxon>Massarinaceae</taxon>
        <taxon>Massarina</taxon>
    </lineage>
</organism>
<dbReference type="AlphaFoldDB" id="A0A6A6S9V6"/>
<proteinExistence type="inferred from homology"/>
<evidence type="ECO:0000313" key="13">
    <source>
        <dbReference type="EMBL" id="KAF2644539.1"/>
    </source>
</evidence>
<evidence type="ECO:0000256" key="11">
    <source>
        <dbReference type="SAM" id="MobiDB-lite"/>
    </source>
</evidence>
<evidence type="ECO:0000256" key="7">
    <source>
        <dbReference type="ARBA" id="ARBA00022927"/>
    </source>
</evidence>
<keyword evidence="7" id="KW-0653">Protein transport</keyword>
<evidence type="ECO:0000256" key="8">
    <source>
        <dbReference type="ARBA" id="ARBA00022989"/>
    </source>
</evidence>
<feature type="transmembrane region" description="Helical" evidence="12">
    <location>
        <begin position="195"/>
        <end position="214"/>
    </location>
</feature>
<evidence type="ECO:0008006" key="15">
    <source>
        <dbReference type="Google" id="ProtNLM"/>
    </source>
</evidence>
<evidence type="ECO:0000256" key="2">
    <source>
        <dbReference type="ARBA" id="ARBA00010120"/>
    </source>
</evidence>
<dbReference type="Pfam" id="PF00810">
    <property type="entry name" value="ER_lumen_recept"/>
    <property type="match status" value="1"/>
</dbReference>
<evidence type="ECO:0000256" key="5">
    <source>
        <dbReference type="ARBA" id="ARBA00022824"/>
    </source>
</evidence>
<evidence type="ECO:0000256" key="12">
    <source>
        <dbReference type="SAM" id="Phobius"/>
    </source>
</evidence>
<reference evidence="13" key="1">
    <citation type="journal article" date="2020" name="Stud. Mycol.">
        <title>101 Dothideomycetes genomes: a test case for predicting lifestyles and emergence of pathogens.</title>
        <authorList>
            <person name="Haridas S."/>
            <person name="Albert R."/>
            <person name="Binder M."/>
            <person name="Bloem J."/>
            <person name="Labutti K."/>
            <person name="Salamov A."/>
            <person name="Andreopoulos B."/>
            <person name="Baker S."/>
            <person name="Barry K."/>
            <person name="Bills G."/>
            <person name="Bluhm B."/>
            <person name="Cannon C."/>
            <person name="Castanera R."/>
            <person name="Culley D."/>
            <person name="Daum C."/>
            <person name="Ezra D."/>
            <person name="Gonzalez J."/>
            <person name="Henrissat B."/>
            <person name="Kuo A."/>
            <person name="Liang C."/>
            <person name="Lipzen A."/>
            <person name="Lutzoni F."/>
            <person name="Magnuson J."/>
            <person name="Mondo S."/>
            <person name="Nolan M."/>
            <person name="Ohm R."/>
            <person name="Pangilinan J."/>
            <person name="Park H.-J."/>
            <person name="Ramirez L."/>
            <person name="Alfaro M."/>
            <person name="Sun H."/>
            <person name="Tritt A."/>
            <person name="Yoshinaga Y."/>
            <person name="Zwiers L.-H."/>
            <person name="Turgeon B."/>
            <person name="Goodwin S."/>
            <person name="Spatafora J."/>
            <person name="Crous P."/>
            <person name="Grigoriev I."/>
        </authorList>
    </citation>
    <scope>NUCLEOTIDE SEQUENCE</scope>
    <source>
        <strain evidence="13">CBS 473.64</strain>
    </source>
</reference>
<dbReference type="PRINTS" id="PR00660">
    <property type="entry name" value="ERLUMENR"/>
</dbReference>
<sequence>MGFNVFHILGDVSHTTSKLILIWAIHSNSSAEGVSLITQALYTLVFCSRYLDIFISSATEDWMHSWNFSLKIFYTLSSLYIIFLMTSVYARTREKEKAWKFGMYCLLGSIAVTPFWYLIFQSWVLGPNTFLKVMWVFSEILESVCVVPQLLLMRQTTVPTVIDSFYLVALATYRFLYILNWINRGAKEGHVDPTSWVWGTIQTALMIDFAWVYYTRQRVKLRRGGVVDSDDLSRGWLVGRFAGRKSVDFDFEEEENAHRRDQRDEPPKNAWGRRGISVSADEGVRDAPRLKSPNRNLDPEAQPLADPAAFEDEDSDDGLDAPALAGASGAEHESGVRGDEWNDDVDADAQEHSGLPK</sequence>
<dbReference type="GO" id="GO:0015031">
    <property type="term" value="P:protein transport"/>
    <property type="evidence" value="ECO:0007669"/>
    <property type="project" value="UniProtKB-KW"/>
</dbReference>
<evidence type="ECO:0000256" key="10">
    <source>
        <dbReference type="ARBA" id="ARBA00023170"/>
    </source>
</evidence>
<keyword evidence="9 12" id="KW-0472">Membrane</keyword>
<feature type="region of interest" description="Disordered" evidence="11">
    <location>
        <begin position="253"/>
        <end position="357"/>
    </location>
</feature>
<dbReference type="OrthoDB" id="7694678at2759"/>